<keyword evidence="3" id="KW-1185">Reference proteome</keyword>
<feature type="region of interest" description="Disordered" evidence="1">
    <location>
        <begin position="1"/>
        <end position="29"/>
    </location>
</feature>
<dbReference type="EMBL" id="JARAWJ010000005">
    <property type="protein sequence ID" value="MDX3037273.1"/>
    <property type="molecule type" value="Genomic_DNA"/>
</dbReference>
<feature type="compositionally biased region" description="Basic and acidic residues" evidence="1">
    <location>
        <begin position="1"/>
        <end position="10"/>
    </location>
</feature>
<proteinExistence type="predicted"/>
<name>A0ABU4MMP4_9ACTN</name>
<comment type="caution">
    <text evidence="2">The sequence shown here is derived from an EMBL/GenBank/DDBJ whole genome shotgun (WGS) entry which is preliminary data.</text>
</comment>
<evidence type="ECO:0000313" key="3">
    <source>
        <dbReference type="Proteomes" id="UP001282474"/>
    </source>
</evidence>
<gene>
    <name evidence="2" type="ORF">PV383_08835</name>
</gene>
<evidence type="ECO:0000256" key="1">
    <source>
        <dbReference type="SAM" id="MobiDB-lite"/>
    </source>
</evidence>
<dbReference type="Proteomes" id="UP001282474">
    <property type="component" value="Unassembled WGS sequence"/>
</dbReference>
<sequence>MGFRSRKNETETLADTLSGLPPQPGDWTPEQLAEFTQQSNRAMREQNGLDPNAS</sequence>
<protein>
    <submittedName>
        <fullName evidence="2">Uncharacterized protein</fullName>
    </submittedName>
</protein>
<evidence type="ECO:0000313" key="2">
    <source>
        <dbReference type="EMBL" id="MDX3037273.1"/>
    </source>
</evidence>
<organism evidence="2 3">
    <name type="scientific">Streptomyces caniscabiei</name>
    <dbReference type="NCBI Taxonomy" id="2746961"/>
    <lineage>
        <taxon>Bacteria</taxon>
        <taxon>Bacillati</taxon>
        <taxon>Actinomycetota</taxon>
        <taxon>Actinomycetes</taxon>
        <taxon>Kitasatosporales</taxon>
        <taxon>Streptomycetaceae</taxon>
        <taxon>Streptomyces</taxon>
    </lineage>
</organism>
<reference evidence="2 3" key="1">
    <citation type="journal article" date="2023" name="Microb. Genom.">
        <title>Mesoterricola silvestris gen. nov., sp. nov., Mesoterricola sediminis sp. nov., Geothrix oryzae sp. nov., Geothrix edaphica sp. nov., Geothrix rubra sp. nov., and Geothrix limicola sp. nov., six novel members of Acidobacteriota isolated from soils.</title>
        <authorList>
            <person name="Weisberg A.J."/>
            <person name="Pearce E."/>
            <person name="Kramer C.G."/>
            <person name="Chang J.H."/>
            <person name="Clarke C.R."/>
        </authorList>
    </citation>
    <scope>NUCLEOTIDE SEQUENCE [LARGE SCALE GENOMIC DNA]</scope>
    <source>
        <strain evidence="2 3">NE20-4-1</strain>
    </source>
</reference>
<accession>A0ABU4MMP4</accession>
<dbReference type="RefSeq" id="WP_193383391.1">
    <property type="nucleotide sequence ID" value="NZ_JABXWI010000001.1"/>
</dbReference>